<organism evidence="1 2">
    <name type="scientific">Serratia rubidaea</name>
    <name type="common">Serratia marinorubra</name>
    <dbReference type="NCBI Taxonomy" id="61652"/>
    <lineage>
        <taxon>Bacteria</taxon>
        <taxon>Pseudomonadati</taxon>
        <taxon>Pseudomonadota</taxon>
        <taxon>Gammaproteobacteria</taxon>
        <taxon>Enterobacterales</taxon>
        <taxon>Yersiniaceae</taxon>
        <taxon>Serratia</taxon>
    </lineage>
</organism>
<accession>A0A3S4FND6</accession>
<dbReference type="Proteomes" id="UP000271603">
    <property type="component" value="Chromosome"/>
</dbReference>
<evidence type="ECO:0000313" key="2">
    <source>
        <dbReference type="Proteomes" id="UP000271603"/>
    </source>
</evidence>
<gene>
    <name evidence="1" type="ORF">NCTC9419_00281</name>
</gene>
<proteinExistence type="predicted"/>
<sequence length="97" mass="11435">MKKENNRTDIKYSMTEWLTIPEAIQLAQHELKFRLTKSDIYKNALRGNIILSIYFQSPITLRKIQKVKNKLKFRPIENSLISRLCALEKKALSKKTI</sequence>
<evidence type="ECO:0000313" key="1">
    <source>
        <dbReference type="EMBL" id="VEA68128.1"/>
    </source>
</evidence>
<reference evidence="1 2" key="1">
    <citation type="submission" date="2018-12" db="EMBL/GenBank/DDBJ databases">
        <authorList>
            <consortium name="Pathogen Informatics"/>
        </authorList>
    </citation>
    <scope>NUCLEOTIDE SEQUENCE [LARGE SCALE GENOMIC DNA]</scope>
    <source>
        <strain evidence="1 2">NCTC9419</strain>
    </source>
</reference>
<dbReference type="AlphaFoldDB" id="A0A3S4FND6"/>
<name>A0A3S4FND6_SERRU</name>
<protein>
    <submittedName>
        <fullName evidence="1">Uncharacterized protein</fullName>
    </submittedName>
</protein>
<dbReference type="EMBL" id="LR134155">
    <property type="protein sequence ID" value="VEA68128.1"/>
    <property type="molecule type" value="Genomic_DNA"/>
</dbReference>